<dbReference type="InterPro" id="IPR026017">
    <property type="entry name" value="Lumazine-bd_dom"/>
</dbReference>
<protein>
    <recommendedName>
        <fullName evidence="5 9">Riboflavin synthase</fullName>
        <ecNumber evidence="4 9">2.5.1.9</ecNumber>
    </recommendedName>
</protein>
<evidence type="ECO:0000256" key="3">
    <source>
        <dbReference type="ARBA" id="ARBA00004887"/>
    </source>
</evidence>
<dbReference type="AlphaFoldDB" id="A0A4Y1YK60"/>
<comment type="pathway">
    <text evidence="3">Cofactor biosynthesis; riboflavin biosynthesis; riboflavin from 2-hydroxy-3-oxobutyl phosphate and 5-amino-6-(D-ribitylamino)uracil: step 2/2.</text>
</comment>
<dbReference type="PIRSF" id="PIRSF000498">
    <property type="entry name" value="Riboflavin_syn_A"/>
    <property type="match status" value="1"/>
</dbReference>
<dbReference type="GO" id="GO:0004746">
    <property type="term" value="F:riboflavin synthase activity"/>
    <property type="evidence" value="ECO:0007669"/>
    <property type="project" value="UniProtKB-UniRule"/>
</dbReference>
<evidence type="ECO:0000256" key="4">
    <source>
        <dbReference type="ARBA" id="ARBA00012827"/>
    </source>
</evidence>
<dbReference type="KEGG" id="nst:Nstercoris_00712"/>
<dbReference type="PROSITE" id="PS51177">
    <property type="entry name" value="LUMAZINE_BIND"/>
    <property type="match status" value="2"/>
</dbReference>
<dbReference type="NCBIfam" id="NF009566">
    <property type="entry name" value="PRK13020.1"/>
    <property type="match status" value="1"/>
</dbReference>
<evidence type="ECO:0000256" key="7">
    <source>
        <dbReference type="ARBA" id="ARBA00022679"/>
    </source>
</evidence>
<dbReference type="Proteomes" id="UP000316473">
    <property type="component" value="Chromosome"/>
</dbReference>
<feature type="domain" description="Lumazine-binding" evidence="11">
    <location>
        <begin position="1"/>
        <end position="96"/>
    </location>
</feature>
<proteinExistence type="predicted"/>
<evidence type="ECO:0000256" key="9">
    <source>
        <dbReference type="NCBIfam" id="TIGR00187"/>
    </source>
</evidence>
<evidence type="ECO:0000256" key="10">
    <source>
        <dbReference type="PROSITE-ProRule" id="PRU00524"/>
    </source>
</evidence>
<dbReference type="NCBIfam" id="TIGR00187">
    <property type="entry name" value="ribE"/>
    <property type="match status" value="1"/>
</dbReference>
<dbReference type="EMBL" id="AP019755">
    <property type="protein sequence ID" value="BBL34476.1"/>
    <property type="molecule type" value="Genomic_DNA"/>
</dbReference>
<sequence>MFTGIIEAVGRVQRVSPKEEAVRIHIDTDQIELNDVALGDSIAVNGVCLTVVAFEETGFSADVSGETLSCTYGLDIPDHPVNLEKALRFSDRLDGHLVSGHVEGVGEVAQFIQTGDRCLLAIQLPAHLLQYIIPKGSITVDGVSLTINQVLGERIEINLIPHTLTHTTFKYFKPGRKVNIETDMIAKYVARLLEQAQGRQS</sequence>
<dbReference type="InterPro" id="IPR001783">
    <property type="entry name" value="Lumazine-bd"/>
</dbReference>
<evidence type="ECO:0000256" key="1">
    <source>
        <dbReference type="ARBA" id="ARBA00000968"/>
    </source>
</evidence>
<dbReference type="SUPFAM" id="SSF63380">
    <property type="entry name" value="Riboflavin synthase domain-like"/>
    <property type="match status" value="2"/>
</dbReference>
<keyword evidence="6" id="KW-0686">Riboflavin biosynthesis</keyword>
<feature type="repeat" description="Lumazine-binding" evidence="10">
    <location>
        <begin position="1"/>
        <end position="96"/>
    </location>
</feature>
<dbReference type="InterPro" id="IPR017938">
    <property type="entry name" value="Riboflavin_synthase-like_b-brl"/>
</dbReference>
<keyword evidence="7" id="KW-0808">Transferase</keyword>
<name>A0A4Y1YK60_9PROT</name>
<evidence type="ECO:0000259" key="11">
    <source>
        <dbReference type="PROSITE" id="PS51177"/>
    </source>
</evidence>
<comment type="catalytic activity">
    <reaction evidence="1">
        <text>2 6,7-dimethyl-8-(1-D-ribityl)lumazine + H(+) = 5-amino-6-(D-ribitylamino)uracil + riboflavin</text>
        <dbReference type="Rhea" id="RHEA:20772"/>
        <dbReference type="ChEBI" id="CHEBI:15378"/>
        <dbReference type="ChEBI" id="CHEBI:15934"/>
        <dbReference type="ChEBI" id="CHEBI:57986"/>
        <dbReference type="ChEBI" id="CHEBI:58201"/>
        <dbReference type="EC" id="2.5.1.9"/>
    </reaction>
</comment>
<dbReference type="Gene3D" id="2.40.30.20">
    <property type="match status" value="2"/>
</dbReference>
<keyword evidence="13" id="KW-1185">Reference proteome</keyword>
<dbReference type="EC" id="2.5.1.9" evidence="4 9"/>
<evidence type="ECO:0000313" key="12">
    <source>
        <dbReference type="EMBL" id="BBL34476.1"/>
    </source>
</evidence>
<reference evidence="12 13" key="1">
    <citation type="submission" date="2019-06" db="EMBL/GenBank/DDBJ databases">
        <title>Nitrosomonas stercoris KYUHI-S whole genome shotgun sequence.</title>
        <authorList>
            <person name="Nakagawa T."/>
            <person name="Tsuchiya Y."/>
            <person name="Takahashi R."/>
        </authorList>
    </citation>
    <scope>NUCLEOTIDE SEQUENCE [LARGE SCALE GENOMIC DNA]</scope>
    <source>
        <strain evidence="12 13">KYUHI-S</strain>
    </source>
</reference>
<organism evidence="12 13">
    <name type="scientific">Nitrosomonas stercoris</name>
    <dbReference type="NCBI Taxonomy" id="1444684"/>
    <lineage>
        <taxon>Bacteria</taxon>
        <taxon>Pseudomonadati</taxon>
        <taxon>Pseudomonadota</taxon>
        <taxon>Betaproteobacteria</taxon>
        <taxon>Nitrosomonadales</taxon>
        <taxon>Nitrosomonadaceae</taxon>
        <taxon>Nitrosomonas</taxon>
    </lineage>
</organism>
<evidence type="ECO:0000256" key="8">
    <source>
        <dbReference type="ARBA" id="ARBA00022737"/>
    </source>
</evidence>
<keyword evidence="8" id="KW-0677">Repeat</keyword>
<feature type="domain" description="Lumazine-binding" evidence="11">
    <location>
        <begin position="97"/>
        <end position="193"/>
    </location>
</feature>
<evidence type="ECO:0000256" key="5">
    <source>
        <dbReference type="ARBA" id="ARBA00013950"/>
    </source>
</evidence>
<dbReference type="FunFam" id="2.40.30.20:FF:000004">
    <property type="entry name" value="Riboflavin synthase, alpha subunit"/>
    <property type="match status" value="1"/>
</dbReference>
<gene>
    <name evidence="12" type="ORF">Nstercoris_00712</name>
</gene>
<dbReference type="NCBIfam" id="NF006767">
    <property type="entry name" value="PRK09289.1"/>
    <property type="match status" value="1"/>
</dbReference>
<dbReference type="Pfam" id="PF00677">
    <property type="entry name" value="Lum_binding"/>
    <property type="match status" value="2"/>
</dbReference>
<comment type="function">
    <text evidence="2">Catalyzes the dismutation of two molecules of 6,7-dimethyl-8-ribityllumazine, resulting in the formation of riboflavin and 5-amino-6-(D-ribitylamino)uracil.</text>
</comment>
<dbReference type="CDD" id="cd00402">
    <property type="entry name" value="Riboflavin_synthase_like"/>
    <property type="match status" value="1"/>
</dbReference>
<evidence type="ECO:0000256" key="6">
    <source>
        <dbReference type="ARBA" id="ARBA00022619"/>
    </source>
</evidence>
<accession>A0A4Y1YK60</accession>
<dbReference type="InterPro" id="IPR023366">
    <property type="entry name" value="ATP_synth_asu-like_sf"/>
</dbReference>
<dbReference type="PANTHER" id="PTHR21098">
    <property type="entry name" value="RIBOFLAVIN SYNTHASE ALPHA CHAIN"/>
    <property type="match status" value="1"/>
</dbReference>
<feature type="repeat" description="Lumazine-binding" evidence="10">
    <location>
        <begin position="97"/>
        <end position="193"/>
    </location>
</feature>
<dbReference type="GO" id="GO:0009231">
    <property type="term" value="P:riboflavin biosynthetic process"/>
    <property type="evidence" value="ECO:0007669"/>
    <property type="project" value="UniProtKB-KW"/>
</dbReference>
<dbReference type="PANTHER" id="PTHR21098:SF12">
    <property type="entry name" value="RIBOFLAVIN SYNTHASE"/>
    <property type="match status" value="1"/>
</dbReference>
<evidence type="ECO:0000256" key="2">
    <source>
        <dbReference type="ARBA" id="ARBA00002803"/>
    </source>
</evidence>
<evidence type="ECO:0000313" key="13">
    <source>
        <dbReference type="Proteomes" id="UP000316473"/>
    </source>
</evidence>